<dbReference type="InterPro" id="IPR051873">
    <property type="entry name" value="KNR4/SMI1_regulator"/>
</dbReference>
<sequence length="185" mass="19873">MTEQSDAVASVWEDIEQWYAAQGGPHLLLPPARDEQIDSVEATLGVQLPEEVRTSLRRHDGTADGGWPKGRLLSCDGILSETGVWRELLADGTFDDLKGFHSGGKALKPGWWNTGWVCVDADGAGNGSALDLSPGPEGKVGQVIDMDHEVGPSGPIAGDFVGYLRDIAARLEEFSVVDGQYVEER</sequence>
<organism evidence="2 3">
    <name type="scientific">Streptomyces crystallinus</name>
    <dbReference type="NCBI Taxonomy" id="68191"/>
    <lineage>
        <taxon>Bacteria</taxon>
        <taxon>Bacillati</taxon>
        <taxon>Actinomycetota</taxon>
        <taxon>Actinomycetes</taxon>
        <taxon>Kitasatosporales</taxon>
        <taxon>Streptomycetaceae</taxon>
        <taxon>Streptomyces</taxon>
    </lineage>
</organism>
<dbReference type="InterPro" id="IPR018958">
    <property type="entry name" value="Knr4/Smi1-like_dom"/>
</dbReference>
<evidence type="ECO:0000259" key="1">
    <source>
        <dbReference type="SMART" id="SM00860"/>
    </source>
</evidence>
<proteinExistence type="predicted"/>
<evidence type="ECO:0000313" key="3">
    <source>
        <dbReference type="Proteomes" id="UP001500668"/>
    </source>
</evidence>
<reference evidence="2 3" key="1">
    <citation type="journal article" date="2019" name="Int. J. Syst. Evol. Microbiol.">
        <title>The Global Catalogue of Microorganisms (GCM) 10K type strain sequencing project: providing services to taxonomists for standard genome sequencing and annotation.</title>
        <authorList>
            <consortium name="The Broad Institute Genomics Platform"/>
            <consortium name="The Broad Institute Genome Sequencing Center for Infectious Disease"/>
            <person name="Wu L."/>
            <person name="Ma J."/>
        </authorList>
    </citation>
    <scope>NUCLEOTIDE SEQUENCE [LARGE SCALE GENOMIC DNA]</scope>
    <source>
        <strain evidence="2 3">JCM 5067</strain>
    </source>
</reference>
<dbReference type="PANTHER" id="PTHR47432:SF1">
    <property type="entry name" value="CELL WALL ASSEMBLY REGULATOR SMI1"/>
    <property type="match status" value="1"/>
</dbReference>
<accession>A0ABN1FPM3</accession>
<dbReference type="SMART" id="SM00860">
    <property type="entry name" value="SMI1_KNR4"/>
    <property type="match status" value="1"/>
</dbReference>
<name>A0ABN1FPM3_9ACTN</name>
<evidence type="ECO:0000313" key="2">
    <source>
        <dbReference type="EMBL" id="GAA0595167.1"/>
    </source>
</evidence>
<dbReference type="InterPro" id="IPR037883">
    <property type="entry name" value="Knr4/Smi1-like_sf"/>
</dbReference>
<gene>
    <name evidence="2" type="ORF">GCM10010394_25780</name>
</gene>
<dbReference type="Pfam" id="PF09346">
    <property type="entry name" value="SMI1_KNR4"/>
    <property type="match status" value="1"/>
</dbReference>
<dbReference type="PANTHER" id="PTHR47432">
    <property type="entry name" value="CELL WALL ASSEMBLY REGULATOR SMI1"/>
    <property type="match status" value="1"/>
</dbReference>
<keyword evidence="3" id="KW-1185">Reference proteome</keyword>
<comment type="caution">
    <text evidence="2">The sequence shown here is derived from an EMBL/GenBank/DDBJ whole genome shotgun (WGS) entry which is preliminary data.</text>
</comment>
<dbReference type="Proteomes" id="UP001500668">
    <property type="component" value="Unassembled WGS sequence"/>
</dbReference>
<dbReference type="SUPFAM" id="SSF160631">
    <property type="entry name" value="SMI1/KNR4-like"/>
    <property type="match status" value="1"/>
</dbReference>
<dbReference type="EMBL" id="BAAACA010000014">
    <property type="protein sequence ID" value="GAA0595167.1"/>
    <property type="molecule type" value="Genomic_DNA"/>
</dbReference>
<dbReference type="Gene3D" id="3.40.1580.10">
    <property type="entry name" value="SMI1/KNR4-like"/>
    <property type="match status" value="1"/>
</dbReference>
<dbReference type="RefSeq" id="WP_344073619.1">
    <property type="nucleotide sequence ID" value="NZ_BAAACA010000014.1"/>
</dbReference>
<feature type="domain" description="Knr4/Smi1-like" evidence="1">
    <location>
        <begin position="31"/>
        <end position="166"/>
    </location>
</feature>
<protein>
    <submittedName>
        <fullName evidence="2">SMI1/KNR4 family protein</fullName>
    </submittedName>
</protein>